<proteinExistence type="predicted"/>
<evidence type="ECO:0008006" key="4">
    <source>
        <dbReference type="Google" id="ProtNLM"/>
    </source>
</evidence>
<organism evidence="2 3">
    <name type="scientific">Allacma fusca</name>
    <dbReference type="NCBI Taxonomy" id="39272"/>
    <lineage>
        <taxon>Eukaryota</taxon>
        <taxon>Metazoa</taxon>
        <taxon>Ecdysozoa</taxon>
        <taxon>Arthropoda</taxon>
        <taxon>Hexapoda</taxon>
        <taxon>Collembola</taxon>
        <taxon>Symphypleona</taxon>
        <taxon>Sminthuridae</taxon>
        <taxon>Allacma</taxon>
    </lineage>
</organism>
<sequence>MSPLIVLPLLAAAAFAAPAPGLLHGGLLAPQLAVAPAAVAYTTQVQVPVQKTVHYDVRNVVTGYSTNIIKPALPALAAPGLVAPALVGVPAQVAAPVQVVADAPAVAEPVPVPAAPAPEPVQEIPASDDTVVVESRSADAAPAPAPAPLAAAPVAAVAAAPAVAVAAAPAQLALAPAAAYATYAAPAVVAAPAVARVELQRDAPPFDQLVTKEQVLAPVRTHTQVTPQVTQIQPEVTVRRVIQEVPVATPVVAAPQLVRTVVAGPQVLSGHQLVSGQQVLAGHQLVSGQQVIAGPQLLSAQQVVAGPQLLSAQQFVGGQQVLPLAGNGKEIFSCREHLTFKGFNSGHEHMFVIYLI</sequence>
<keyword evidence="3" id="KW-1185">Reference proteome</keyword>
<evidence type="ECO:0000313" key="2">
    <source>
        <dbReference type="EMBL" id="CAG7835569.1"/>
    </source>
</evidence>
<comment type="caution">
    <text evidence="2">The sequence shown here is derived from an EMBL/GenBank/DDBJ whole genome shotgun (WGS) entry which is preliminary data.</text>
</comment>
<dbReference type="AlphaFoldDB" id="A0A8J2LM08"/>
<feature type="signal peptide" evidence="1">
    <location>
        <begin position="1"/>
        <end position="16"/>
    </location>
</feature>
<dbReference type="EMBL" id="CAJVCH010570674">
    <property type="protein sequence ID" value="CAG7835569.1"/>
    <property type="molecule type" value="Genomic_DNA"/>
</dbReference>
<dbReference type="Proteomes" id="UP000708208">
    <property type="component" value="Unassembled WGS sequence"/>
</dbReference>
<evidence type="ECO:0000256" key="1">
    <source>
        <dbReference type="SAM" id="SignalP"/>
    </source>
</evidence>
<name>A0A8J2LM08_9HEXA</name>
<protein>
    <recommendedName>
        <fullName evidence="4">Calphotin-like</fullName>
    </recommendedName>
</protein>
<reference evidence="2" key="1">
    <citation type="submission" date="2021-06" db="EMBL/GenBank/DDBJ databases">
        <authorList>
            <person name="Hodson N. C."/>
            <person name="Mongue J. A."/>
            <person name="Jaron S. K."/>
        </authorList>
    </citation>
    <scope>NUCLEOTIDE SEQUENCE</scope>
</reference>
<feature type="chain" id="PRO_5035181228" description="Calphotin-like" evidence="1">
    <location>
        <begin position="17"/>
        <end position="356"/>
    </location>
</feature>
<evidence type="ECO:0000313" key="3">
    <source>
        <dbReference type="Proteomes" id="UP000708208"/>
    </source>
</evidence>
<gene>
    <name evidence="2" type="ORF">AFUS01_LOCUS44926</name>
</gene>
<keyword evidence="1" id="KW-0732">Signal</keyword>
<accession>A0A8J2LM08</accession>